<protein>
    <submittedName>
        <fullName evidence="2">Uncharacterized protein</fullName>
    </submittedName>
</protein>
<sequence length="81" mass="8835">MTTPTRTGCCGRVSTRRSKRRHGPVARRELSRRATGVSCSFPKTLATRVDVGHTPPAPPAPRPPQRNQQEETACACVSVPR</sequence>
<evidence type="ECO:0000313" key="3">
    <source>
        <dbReference type="Proteomes" id="UP001152519"/>
    </source>
</evidence>
<dbReference type="Proteomes" id="UP001152519">
    <property type="component" value="Unassembled WGS sequence"/>
</dbReference>
<gene>
    <name evidence="2" type="ORF">SCOCK_130135</name>
</gene>
<dbReference type="AlphaFoldDB" id="A0A9W4DQM2"/>
<organism evidence="2 3">
    <name type="scientific">Actinacidiphila cocklensis</name>
    <dbReference type="NCBI Taxonomy" id="887465"/>
    <lineage>
        <taxon>Bacteria</taxon>
        <taxon>Bacillati</taxon>
        <taxon>Actinomycetota</taxon>
        <taxon>Actinomycetes</taxon>
        <taxon>Kitasatosporales</taxon>
        <taxon>Streptomycetaceae</taxon>
        <taxon>Actinacidiphila</taxon>
    </lineage>
</organism>
<dbReference type="EMBL" id="CAJSLV010000035">
    <property type="protein sequence ID" value="CAG6391731.1"/>
    <property type="molecule type" value="Genomic_DNA"/>
</dbReference>
<comment type="caution">
    <text evidence="2">The sequence shown here is derived from an EMBL/GenBank/DDBJ whole genome shotgun (WGS) entry which is preliminary data.</text>
</comment>
<keyword evidence="3" id="KW-1185">Reference proteome</keyword>
<feature type="region of interest" description="Disordered" evidence="1">
    <location>
        <begin position="48"/>
        <end position="81"/>
    </location>
</feature>
<name>A0A9W4DQM2_9ACTN</name>
<evidence type="ECO:0000313" key="2">
    <source>
        <dbReference type="EMBL" id="CAG6391731.1"/>
    </source>
</evidence>
<feature type="compositionally biased region" description="Pro residues" evidence="1">
    <location>
        <begin position="55"/>
        <end position="64"/>
    </location>
</feature>
<evidence type="ECO:0000256" key="1">
    <source>
        <dbReference type="SAM" id="MobiDB-lite"/>
    </source>
</evidence>
<feature type="compositionally biased region" description="Basic residues" evidence="1">
    <location>
        <begin position="14"/>
        <end position="25"/>
    </location>
</feature>
<feature type="region of interest" description="Disordered" evidence="1">
    <location>
        <begin position="1"/>
        <end position="36"/>
    </location>
</feature>
<accession>A0A9W4DQM2</accession>
<reference evidence="2" key="1">
    <citation type="submission" date="2021-05" db="EMBL/GenBank/DDBJ databases">
        <authorList>
            <person name="Arsene-Ploetze F."/>
        </authorList>
    </citation>
    <scope>NUCLEOTIDE SEQUENCE</scope>
    <source>
        <strain evidence="2">DSM 42138</strain>
    </source>
</reference>
<proteinExistence type="predicted"/>